<dbReference type="PANTHER" id="PTHR23026">
    <property type="entry name" value="NADPH NITROREDUCTASE"/>
    <property type="match status" value="1"/>
</dbReference>
<gene>
    <name evidence="1" type="ORF">NZH93_43185</name>
</gene>
<accession>A0A9X2VWJ1</accession>
<dbReference type="AlphaFoldDB" id="A0A9X2VWJ1"/>
<dbReference type="InterPro" id="IPR000415">
    <property type="entry name" value="Nitroreductase-like"/>
</dbReference>
<dbReference type="Gene3D" id="3.40.109.10">
    <property type="entry name" value="NADH Oxidase"/>
    <property type="match status" value="2"/>
</dbReference>
<organism evidence="1 2">
    <name type="scientific">Umezawaea endophytica</name>
    <dbReference type="NCBI Taxonomy" id="1654476"/>
    <lineage>
        <taxon>Bacteria</taxon>
        <taxon>Bacillati</taxon>
        <taxon>Actinomycetota</taxon>
        <taxon>Actinomycetes</taxon>
        <taxon>Pseudonocardiales</taxon>
        <taxon>Pseudonocardiaceae</taxon>
        <taxon>Umezawaea</taxon>
    </lineage>
</organism>
<dbReference type="PANTHER" id="PTHR23026:SF123">
    <property type="entry name" value="NAD(P)H NITROREDUCTASE RV3131-RELATED"/>
    <property type="match status" value="1"/>
</dbReference>
<protein>
    <submittedName>
        <fullName evidence="1">Nitroreductase</fullName>
    </submittedName>
</protein>
<name>A0A9X2VWJ1_9PSEU</name>
<dbReference type="Proteomes" id="UP001141259">
    <property type="component" value="Unassembled WGS sequence"/>
</dbReference>
<dbReference type="EMBL" id="JANYMP010000036">
    <property type="protein sequence ID" value="MCS7483687.1"/>
    <property type="molecule type" value="Genomic_DNA"/>
</dbReference>
<proteinExistence type="predicted"/>
<evidence type="ECO:0000313" key="1">
    <source>
        <dbReference type="EMBL" id="MCS7483687.1"/>
    </source>
</evidence>
<sequence>MSTVPPTLGLAEDDVRGVLEAASLAPSIHNSQPWRFALHPDRVELRFDPRRRLPATDPESRELRLSCGAALLNVRLALQGLGIRPLVTLLPGRDADGALAVVRRGGHFTPTGESRALLKAVESRRTNRRPFFDNAVPPGHRQQMVRAAELERSWLHVVSTREEKARLRTLIQRAHQEQLADPLVQAELSEWTGGRADAGHGVPPGSAGPTPAPQDEWALRDFSPGTPVERSSGKDYEPDPFIVVLCSFYDGPLAEIQAGQALQRVLLAATTLGLSASFMSQAVEVRKVREDLRRVLGGSLFPQTVLRLGFGSPVPPSPRMPIEELILSTCGVEPTS</sequence>
<dbReference type="InterPro" id="IPR050627">
    <property type="entry name" value="Nitroreductase/BluB"/>
</dbReference>
<evidence type="ECO:0000313" key="2">
    <source>
        <dbReference type="Proteomes" id="UP001141259"/>
    </source>
</evidence>
<dbReference type="GO" id="GO:0016491">
    <property type="term" value="F:oxidoreductase activity"/>
    <property type="evidence" value="ECO:0007669"/>
    <property type="project" value="InterPro"/>
</dbReference>
<reference evidence="1" key="1">
    <citation type="submission" date="2022-08" db="EMBL/GenBank/DDBJ databases">
        <authorList>
            <person name="Tistechok S."/>
            <person name="Samborskyy M."/>
            <person name="Roman I."/>
        </authorList>
    </citation>
    <scope>NUCLEOTIDE SEQUENCE</scope>
    <source>
        <strain evidence="1">DSM 103496</strain>
    </source>
</reference>
<comment type="caution">
    <text evidence="1">The sequence shown here is derived from an EMBL/GenBank/DDBJ whole genome shotgun (WGS) entry which is preliminary data.</text>
</comment>
<dbReference type="NCBIfam" id="NF047509">
    <property type="entry name" value="Rv3131_FMN_oxido"/>
    <property type="match status" value="1"/>
</dbReference>
<keyword evidence="2" id="KW-1185">Reference proteome</keyword>
<dbReference type="RefSeq" id="WP_259629140.1">
    <property type="nucleotide sequence ID" value="NZ_JANYMP010000036.1"/>
</dbReference>
<dbReference type="SUPFAM" id="SSF55469">
    <property type="entry name" value="FMN-dependent nitroreductase-like"/>
    <property type="match status" value="2"/>
</dbReference>